<dbReference type="Proteomes" id="UP001597214">
    <property type="component" value="Unassembled WGS sequence"/>
</dbReference>
<proteinExistence type="predicted"/>
<name>A0ABW4LV55_9BACI</name>
<evidence type="ECO:0000313" key="2">
    <source>
        <dbReference type="Proteomes" id="UP001597214"/>
    </source>
</evidence>
<dbReference type="InterPro" id="IPR021596">
    <property type="entry name" value="DUF3219"/>
</dbReference>
<protein>
    <submittedName>
        <fullName evidence="1">DUF3219 family protein</fullName>
    </submittedName>
</protein>
<dbReference type="InterPro" id="IPR023105">
    <property type="entry name" value="YkvR-like_sf"/>
</dbReference>
<comment type="caution">
    <text evidence="1">The sequence shown here is derived from an EMBL/GenBank/DDBJ whole genome shotgun (WGS) entry which is preliminary data.</text>
</comment>
<accession>A0ABW4LV55</accession>
<keyword evidence="2" id="KW-1185">Reference proteome</keyword>
<gene>
    <name evidence="1" type="ORF">ACFSCX_19295</name>
</gene>
<dbReference type="EMBL" id="JBHUEM010000046">
    <property type="protein sequence ID" value="MFD1738669.1"/>
    <property type="molecule type" value="Genomic_DNA"/>
</dbReference>
<evidence type="ECO:0000313" key="1">
    <source>
        <dbReference type="EMBL" id="MFD1738669.1"/>
    </source>
</evidence>
<reference evidence="2" key="1">
    <citation type="journal article" date="2019" name="Int. J. Syst. Evol. Microbiol.">
        <title>The Global Catalogue of Microorganisms (GCM) 10K type strain sequencing project: providing services to taxonomists for standard genome sequencing and annotation.</title>
        <authorList>
            <consortium name="The Broad Institute Genomics Platform"/>
            <consortium name="The Broad Institute Genome Sequencing Center for Infectious Disease"/>
            <person name="Wu L."/>
            <person name="Ma J."/>
        </authorList>
    </citation>
    <scope>NUCLEOTIDE SEQUENCE [LARGE SCALE GENOMIC DNA]</scope>
    <source>
        <strain evidence="2">CCUG 49339</strain>
    </source>
</reference>
<dbReference type="RefSeq" id="WP_377929883.1">
    <property type="nucleotide sequence ID" value="NZ_JBHUEM010000046.1"/>
</dbReference>
<dbReference type="Pfam" id="PF11514">
    <property type="entry name" value="DUF3219"/>
    <property type="match status" value="1"/>
</dbReference>
<sequence>MVHEISLNNKPIKITTYNEDSIDGFIQISVNFKVTSAEYHDMTTLLYNGTFEVKVPERNLTFQGTIIKYSTSITNLYKEDQVGDFSLSLLEVKQ</sequence>
<dbReference type="SUPFAM" id="SSF159173">
    <property type="entry name" value="YkvR-like"/>
    <property type="match status" value="1"/>
</dbReference>
<organism evidence="1 2">
    <name type="scientific">Bacillus salitolerans</name>
    <dbReference type="NCBI Taxonomy" id="1437434"/>
    <lineage>
        <taxon>Bacteria</taxon>
        <taxon>Bacillati</taxon>
        <taxon>Bacillota</taxon>
        <taxon>Bacilli</taxon>
        <taxon>Bacillales</taxon>
        <taxon>Bacillaceae</taxon>
        <taxon>Bacillus</taxon>
    </lineage>
</organism>
<dbReference type="Gene3D" id="2.40.30.80">
    <property type="entry name" value="YkvR-like"/>
    <property type="match status" value="1"/>
</dbReference>